<name>A0A1T5M0V7_9BACT</name>
<gene>
    <name evidence="2" type="ORF">SAMN05660236_4034</name>
</gene>
<keyword evidence="3" id="KW-1185">Reference proteome</keyword>
<protein>
    <submittedName>
        <fullName evidence="2">Uncharacterized protein</fullName>
    </submittedName>
</protein>
<sequence>MELTIILVIVPSIGAFVWMGYNGSKKSKTIRPIILIGSIYSLPPAIPLKYLLHMFPRFTERLSANIAHRYQIFCNDHISLLSLNSISKSFLYFRILSL</sequence>
<keyword evidence="1" id="KW-1133">Transmembrane helix</keyword>
<organism evidence="2 3">
    <name type="scientific">Ohtaekwangia koreensis</name>
    <dbReference type="NCBI Taxonomy" id="688867"/>
    <lineage>
        <taxon>Bacteria</taxon>
        <taxon>Pseudomonadati</taxon>
        <taxon>Bacteroidota</taxon>
        <taxon>Cytophagia</taxon>
        <taxon>Cytophagales</taxon>
        <taxon>Fulvivirgaceae</taxon>
        <taxon>Ohtaekwangia</taxon>
    </lineage>
</organism>
<evidence type="ECO:0000313" key="3">
    <source>
        <dbReference type="Proteomes" id="UP000190961"/>
    </source>
</evidence>
<evidence type="ECO:0000313" key="2">
    <source>
        <dbReference type="EMBL" id="SKC81862.1"/>
    </source>
</evidence>
<reference evidence="2 3" key="1">
    <citation type="submission" date="2017-02" db="EMBL/GenBank/DDBJ databases">
        <authorList>
            <person name="Peterson S.W."/>
        </authorList>
    </citation>
    <scope>NUCLEOTIDE SEQUENCE [LARGE SCALE GENOMIC DNA]</scope>
    <source>
        <strain evidence="2 3">DSM 25262</strain>
    </source>
</reference>
<keyword evidence="1" id="KW-0472">Membrane</keyword>
<dbReference type="Proteomes" id="UP000190961">
    <property type="component" value="Unassembled WGS sequence"/>
</dbReference>
<dbReference type="STRING" id="688867.SAMN05660236_4034"/>
<dbReference type="EMBL" id="FUZU01000003">
    <property type="protein sequence ID" value="SKC81862.1"/>
    <property type="molecule type" value="Genomic_DNA"/>
</dbReference>
<evidence type="ECO:0000256" key="1">
    <source>
        <dbReference type="SAM" id="Phobius"/>
    </source>
</evidence>
<accession>A0A1T5M0V7</accession>
<proteinExistence type="predicted"/>
<dbReference type="AlphaFoldDB" id="A0A1T5M0V7"/>
<keyword evidence="1" id="KW-0812">Transmembrane</keyword>
<feature type="transmembrane region" description="Helical" evidence="1">
    <location>
        <begin position="30"/>
        <end position="52"/>
    </location>
</feature>